<evidence type="ECO:0000256" key="2">
    <source>
        <dbReference type="ARBA" id="ARBA00011738"/>
    </source>
</evidence>
<feature type="domain" description="Aminotransferase class I/classII large" evidence="10">
    <location>
        <begin position="81"/>
        <end position="478"/>
    </location>
</feature>
<comment type="similarity">
    <text evidence="7">Belongs to the class-I pyridoxal-phosphate-dependent aminotransferase family. Alanine aminotransferase subfamily.</text>
</comment>
<protein>
    <recommendedName>
        <fullName evidence="8">alanine transaminase</fullName>
        <ecNumber evidence="8">2.6.1.2</ecNumber>
    </recommendedName>
</protein>
<gene>
    <name evidence="11" type="ORF">BV898_18446</name>
</gene>
<dbReference type="FunFam" id="3.90.1150.10:FF:000010">
    <property type="entry name" value="Alanine aminotransferase 2"/>
    <property type="match status" value="1"/>
</dbReference>
<evidence type="ECO:0000256" key="7">
    <source>
        <dbReference type="ARBA" id="ARBA00025785"/>
    </source>
</evidence>
<dbReference type="CDD" id="cd00609">
    <property type="entry name" value="AAT_like"/>
    <property type="match status" value="1"/>
</dbReference>
<keyword evidence="4" id="KW-0808">Transferase</keyword>
<evidence type="ECO:0000313" key="11">
    <source>
        <dbReference type="EMBL" id="OWA54023.1"/>
    </source>
</evidence>
<dbReference type="Gene3D" id="3.90.1150.10">
    <property type="entry name" value="Aspartate Aminotransferase, domain 1"/>
    <property type="match status" value="1"/>
</dbReference>
<comment type="catalytic activity">
    <reaction evidence="9">
        <text>L-alanine + 2-oxoglutarate = pyruvate + L-glutamate</text>
        <dbReference type="Rhea" id="RHEA:19453"/>
        <dbReference type="ChEBI" id="CHEBI:15361"/>
        <dbReference type="ChEBI" id="CHEBI:16810"/>
        <dbReference type="ChEBI" id="CHEBI:29985"/>
        <dbReference type="ChEBI" id="CHEBI:57972"/>
        <dbReference type="EC" id="2.6.1.2"/>
    </reaction>
</comment>
<evidence type="ECO:0000256" key="5">
    <source>
        <dbReference type="ARBA" id="ARBA00022898"/>
    </source>
</evidence>
<evidence type="ECO:0000256" key="8">
    <source>
        <dbReference type="ARBA" id="ARBA00026106"/>
    </source>
</evidence>
<reference evidence="12" key="1">
    <citation type="submission" date="2017-01" db="EMBL/GenBank/DDBJ databases">
        <title>Comparative genomics of anhydrobiosis in the tardigrade Hypsibius dujardini.</title>
        <authorList>
            <person name="Yoshida Y."/>
            <person name="Koutsovoulos G."/>
            <person name="Laetsch D."/>
            <person name="Stevens L."/>
            <person name="Kumar S."/>
            <person name="Horikawa D."/>
            <person name="Ishino K."/>
            <person name="Komine S."/>
            <person name="Tomita M."/>
            <person name="Blaxter M."/>
            <person name="Arakawa K."/>
        </authorList>
    </citation>
    <scope>NUCLEOTIDE SEQUENCE [LARGE SCALE GENOMIC DNA]</scope>
    <source>
        <strain evidence="12">Z151</strain>
    </source>
</reference>
<sequence length="491" mass="54288">MSVGGDTTGGAQHSRKVLSLQSMNANIRAMQYAVLGPMEVRARQLELELKQGTGKPFDSVIRANIGDCHAMDQIPVTYIRQVLGLCLNNSLLTSPDFPEDAKDHARRILSACRGHSLGSYTEGVGIDIIHRSVADFIQRRDGGVQARPKDVIITEGATEGIINILKMLNQPRDGKPTGVLVPVPQYPLYSATLTEFAMAQVNYSLDEEHNWALDIAELKRAIDECRSRCNPAAIVVINPGNPTGQVLTEENIRDVIRFAQEEGLFLIADEVYQDNVYGKDSTFHSFKKVMMQMGSPYYKMELASFYTASKGLVGECGLRGAFMEVINMDPDVRAMLTKLFTVSHPNTVGQVCIDCAVNPPKPGDPSYATFTSEREGILVSLAERAQLVTDAFNSIPGVQCNEVQGSMFAFPRLDLPAKLISQAKRLGQEPDYFYASQLLEHTGVFVVPGSGFGQKPGTFHFRTTILPSPELLKKMVQRFRVFHEKFIQSFM</sequence>
<dbReference type="InterPro" id="IPR045088">
    <property type="entry name" value="ALAT1/2-like"/>
</dbReference>
<keyword evidence="3 11" id="KW-0032">Aminotransferase</keyword>
<evidence type="ECO:0000256" key="9">
    <source>
        <dbReference type="ARBA" id="ARBA00047412"/>
    </source>
</evidence>
<evidence type="ECO:0000259" key="10">
    <source>
        <dbReference type="Pfam" id="PF00155"/>
    </source>
</evidence>
<dbReference type="InterPro" id="IPR015424">
    <property type="entry name" value="PyrdxlP-dep_Trfase"/>
</dbReference>
<dbReference type="OrthoDB" id="1732682at2759"/>
<dbReference type="SUPFAM" id="SSF53383">
    <property type="entry name" value="PLP-dependent transferases"/>
    <property type="match status" value="1"/>
</dbReference>
<dbReference type="Proteomes" id="UP000192578">
    <property type="component" value="Unassembled WGS sequence"/>
</dbReference>
<dbReference type="GO" id="GO:0004021">
    <property type="term" value="F:L-alanine:2-oxoglutarate aminotransferase activity"/>
    <property type="evidence" value="ECO:0007669"/>
    <property type="project" value="UniProtKB-EC"/>
</dbReference>
<keyword evidence="5" id="KW-0663">Pyridoxal phosphate</keyword>
<dbReference type="Pfam" id="PF00155">
    <property type="entry name" value="Aminotran_1_2"/>
    <property type="match status" value="1"/>
</dbReference>
<dbReference type="EMBL" id="MTYJ01000365">
    <property type="protein sequence ID" value="OWA54023.1"/>
    <property type="molecule type" value="Genomic_DNA"/>
</dbReference>
<dbReference type="EC" id="2.6.1.2" evidence="8"/>
<dbReference type="Gene3D" id="3.40.640.10">
    <property type="entry name" value="Type I PLP-dependent aspartate aminotransferase-like (Major domain)"/>
    <property type="match status" value="1"/>
</dbReference>
<comment type="caution">
    <text evidence="11">The sequence shown here is derived from an EMBL/GenBank/DDBJ whole genome shotgun (WGS) entry which is preliminary data.</text>
</comment>
<keyword evidence="12" id="KW-1185">Reference proteome</keyword>
<dbReference type="InterPro" id="IPR015421">
    <property type="entry name" value="PyrdxlP-dep_Trfase_major"/>
</dbReference>
<evidence type="ECO:0000256" key="4">
    <source>
        <dbReference type="ARBA" id="ARBA00022679"/>
    </source>
</evidence>
<proteinExistence type="inferred from homology"/>
<comment type="subunit">
    <text evidence="2">Homodimer.</text>
</comment>
<dbReference type="GO" id="GO:0030170">
    <property type="term" value="F:pyridoxal phosphate binding"/>
    <property type="evidence" value="ECO:0007669"/>
    <property type="project" value="InterPro"/>
</dbReference>
<dbReference type="PANTHER" id="PTHR11751:SF29">
    <property type="entry name" value="ALANINE TRANSAMINASE"/>
    <property type="match status" value="1"/>
</dbReference>
<dbReference type="PANTHER" id="PTHR11751">
    <property type="entry name" value="ALANINE AMINOTRANSFERASE"/>
    <property type="match status" value="1"/>
</dbReference>
<evidence type="ECO:0000256" key="6">
    <source>
        <dbReference type="ARBA" id="ARBA00025708"/>
    </source>
</evidence>
<evidence type="ECO:0000256" key="1">
    <source>
        <dbReference type="ARBA" id="ARBA00001933"/>
    </source>
</evidence>
<dbReference type="InterPro" id="IPR004839">
    <property type="entry name" value="Aminotransferase_I/II_large"/>
</dbReference>
<dbReference type="AlphaFoldDB" id="A0A9X6NK06"/>
<dbReference type="InterPro" id="IPR015422">
    <property type="entry name" value="PyrdxlP-dep_Trfase_small"/>
</dbReference>
<evidence type="ECO:0000313" key="12">
    <source>
        <dbReference type="Proteomes" id="UP000192578"/>
    </source>
</evidence>
<dbReference type="Gene3D" id="1.10.287.1970">
    <property type="match status" value="1"/>
</dbReference>
<comment type="pathway">
    <text evidence="6">Amino-acid degradation; L-alanine degradation via transaminase pathway; pyruvate from L-alanine: step 1/1.</text>
</comment>
<name>A0A9X6NK06_HYPEX</name>
<comment type="cofactor">
    <cofactor evidence="1">
        <name>pyridoxal 5'-phosphate</name>
        <dbReference type="ChEBI" id="CHEBI:597326"/>
    </cofactor>
</comment>
<dbReference type="FunFam" id="1.10.287.1970:FF:000001">
    <property type="entry name" value="Alanine aminotransferase 2"/>
    <property type="match status" value="1"/>
</dbReference>
<dbReference type="FunFam" id="3.40.640.10:FF:000129">
    <property type="entry name" value="Alanine aminotransferase 2"/>
    <property type="match status" value="1"/>
</dbReference>
<organism evidence="11 12">
    <name type="scientific">Hypsibius exemplaris</name>
    <name type="common">Freshwater tardigrade</name>
    <dbReference type="NCBI Taxonomy" id="2072580"/>
    <lineage>
        <taxon>Eukaryota</taxon>
        <taxon>Metazoa</taxon>
        <taxon>Ecdysozoa</taxon>
        <taxon>Tardigrada</taxon>
        <taxon>Eutardigrada</taxon>
        <taxon>Parachela</taxon>
        <taxon>Hypsibioidea</taxon>
        <taxon>Hypsibiidae</taxon>
        <taxon>Hypsibius</taxon>
    </lineage>
</organism>
<evidence type="ECO:0000256" key="3">
    <source>
        <dbReference type="ARBA" id="ARBA00022576"/>
    </source>
</evidence>
<accession>A0A9X6NK06</accession>